<dbReference type="KEGG" id="mtt:Ftrac_2923"/>
<name>E4TSV8_MARTH</name>
<organism evidence="2 3">
    <name type="scientific">Marivirga tractuosa (strain ATCC 23168 / DSM 4126 / NBRC 15989 / NCIMB 1408 / VKM B-1430 / H-43)</name>
    <name type="common">Microscilla tractuosa</name>
    <name type="synonym">Flexibacter tractuosus</name>
    <dbReference type="NCBI Taxonomy" id="643867"/>
    <lineage>
        <taxon>Bacteria</taxon>
        <taxon>Pseudomonadati</taxon>
        <taxon>Bacteroidota</taxon>
        <taxon>Cytophagia</taxon>
        <taxon>Cytophagales</taxon>
        <taxon>Marivirgaceae</taxon>
        <taxon>Marivirga</taxon>
    </lineage>
</organism>
<dbReference type="OrthoDB" id="9899687at2"/>
<dbReference type="AlphaFoldDB" id="E4TSV8"/>
<evidence type="ECO:0000256" key="1">
    <source>
        <dbReference type="SAM" id="Phobius"/>
    </source>
</evidence>
<gene>
    <name evidence="2" type="ordered locus">Ftrac_2923</name>
</gene>
<evidence type="ECO:0008006" key="4">
    <source>
        <dbReference type="Google" id="ProtNLM"/>
    </source>
</evidence>
<evidence type="ECO:0000313" key="2">
    <source>
        <dbReference type="EMBL" id="ADR22899.1"/>
    </source>
</evidence>
<sequence>MLAAVFLILQLDLGDDLIFVNYLLSLAIIVYFLLKPKADLIVTRKYLIHSKRSILKQLSKSNKYEIYEIKAIGCRGFHSDGWEIVDVFNGAGNNGGYSNTLMMKFKDKSTKTIEIAVSKKKLDRIVKIVDRRIQRRANTK</sequence>
<dbReference type="HOGENOM" id="CLU_1832771_0_0_10"/>
<dbReference type="RefSeq" id="WP_013455042.1">
    <property type="nucleotide sequence ID" value="NC_014759.1"/>
</dbReference>
<evidence type="ECO:0000313" key="3">
    <source>
        <dbReference type="Proteomes" id="UP000008720"/>
    </source>
</evidence>
<proteinExistence type="predicted"/>
<feature type="transmembrane region" description="Helical" evidence="1">
    <location>
        <begin position="17"/>
        <end position="34"/>
    </location>
</feature>
<keyword evidence="1" id="KW-0812">Transmembrane</keyword>
<keyword evidence="1" id="KW-1133">Transmembrane helix</keyword>
<keyword evidence="1" id="KW-0472">Membrane</keyword>
<protein>
    <recommendedName>
        <fullName evidence="4">DUF304 domain-containing protein</fullName>
    </recommendedName>
</protein>
<dbReference type="Proteomes" id="UP000008720">
    <property type="component" value="Chromosome"/>
</dbReference>
<accession>E4TSV8</accession>
<keyword evidence="3" id="KW-1185">Reference proteome</keyword>
<reference evidence="2 3" key="1">
    <citation type="journal article" date="2011" name="Stand. Genomic Sci.">
        <title>Complete genome sequence of Marivirga tractuosa type strain (H-43).</title>
        <authorList>
            <person name="Pagani I."/>
            <person name="Chertkov O."/>
            <person name="Lapidus A."/>
            <person name="Lucas S."/>
            <person name="Del Rio T.G."/>
            <person name="Tice H."/>
            <person name="Copeland A."/>
            <person name="Cheng J.F."/>
            <person name="Nolan M."/>
            <person name="Saunders E."/>
            <person name="Pitluck S."/>
            <person name="Held B."/>
            <person name="Goodwin L."/>
            <person name="Liolios K."/>
            <person name="Ovchinikova G."/>
            <person name="Ivanova N."/>
            <person name="Mavromatis K."/>
            <person name="Pati A."/>
            <person name="Chen A."/>
            <person name="Palaniappan K."/>
            <person name="Land M."/>
            <person name="Hauser L."/>
            <person name="Jeffries C.D."/>
            <person name="Detter J.C."/>
            <person name="Han C."/>
            <person name="Tapia R."/>
            <person name="Ngatchou-Djao O.D."/>
            <person name="Rohde M."/>
            <person name="Goker M."/>
            <person name="Spring S."/>
            <person name="Sikorski J."/>
            <person name="Woyke T."/>
            <person name="Bristow J."/>
            <person name="Eisen J.A."/>
            <person name="Markowitz V."/>
            <person name="Hugenholtz P."/>
            <person name="Klenk H.P."/>
            <person name="Kyrpides N.C."/>
        </authorList>
    </citation>
    <scope>NUCLEOTIDE SEQUENCE [LARGE SCALE GENOMIC DNA]</scope>
    <source>
        <strain evidence="3">ATCC 23168 / DSM 4126 / NBRC 15989 / NCIMB 1408 / VKM B-1430 / H-43</strain>
    </source>
</reference>
<dbReference type="EMBL" id="CP002349">
    <property type="protein sequence ID" value="ADR22899.1"/>
    <property type="molecule type" value="Genomic_DNA"/>
</dbReference>